<dbReference type="GO" id="GO:0009349">
    <property type="term" value="C:riboflavin synthase complex"/>
    <property type="evidence" value="ECO:0007669"/>
    <property type="project" value="InterPro"/>
</dbReference>
<accession>A0A650CM47</accession>
<proteinExistence type="inferred from homology"/>
<comment type="pathway">
    <text evidence="2">Cofactor biosynthesis; riboflavin biosynthesis; riboflavin from 2-hydroxy-3-oxobutyl phosphate and 5-amino-6-(D-ribitylamino)uracil: step 2/2.</text>
</comment>
<keyword evidence="6 9" id="KW-0686">Riboflavin biosynthesis</keyword>
<dbReference type="GO" id="GO:0004746">
    <property type="term" value="F:riboflavin synthase activity"/>
    <property type="evidence" value="ECO:0007669"/>
    <property type="project" value="UniProtKB-UniRule"/>
</dbReference>
<evidence type="ECO:0000256" key="2">
    <source>
        <dbReference type="ARBA" id="ARBA00004887"/>
    </source>
</evidence>
<evidence type="ECO:0000256" key="7">
    <source>
        <dbReference type="ARBA" id="ARBA00022679"/>
    </source>
</evidence>
<evidence type="ECO:0000313" key="11">
    <source>
        <dbReference type="Proteomes" id="UP000423396"/>
    </source>
</evidence>
<evidence type="ECO:0000256" key="5">
    <source>
        <dbReference type="ARBA" id="ARBA00013950"/>
    </source>
</evidence>
<evidence type="ECO:0000256" key="1">
    <source>
        <dbReference type="ARBA" id="ARBA00000968"/>
    </source>
</evidence>
<gene>
    <name evidence="10" type="ORF">D1868_02465</name>
</gene>
<dbReference type="GO" id="GO:0009231">
    <property type="term" value="P:riboflavin biosynthetic process"/>
    <property type="evidence" value="ECO:0007669"/>
    <property type="project" value="UniProtKB-UniPathway"/>
</dbReference>
<dbReference type="Gene3D" id="3.40.50.960">
    <property type="entry name" value="Lumazine/riboflavin synthase"/>
    <property type="match status" value="1"/>
</dbReference>
<comment type="catalytic activity">
    <reaction evidence="1 9">
        <text>2 6,7-dimethyl-8-(1-D-ribityl)lumazine + H(+) = 5-amino-6-(D-ribitylamino)uracil + riboflavin</text>
        <dbReference type="Rhea" id="RHEA:20772"/>
        <dbReference type="ChEBI" id="CHEBI:15378"/>
        <dbReference type="ChEBI" id="CHEBI:15934"/>
        <dbReference type="ChEBI" id="CHEBI:57986"/>
        <dbReference type="ChEBI" id="CHEBI:58201"/>
        <dbReference type="EC" id="2.5.1.9"/>
    </reaction>
</comment>
<dbReference type="NCBIfam" id="TIGR01506">
    <property type="entry name" value="ribC_arch"/>
    <property type="match status" value="1"/>
</dbReference>
<dbReference type="SUPFAM" id="SSF52121">
    <property type="entry name" value="Lumazine synthase"/>
    <property type="match status" value="1"/>
</dbReference>
<evidence type="ECO:0000256" key="8">
    <source>
        <dbReference type="NCBIfam" id="TIGR01506"/>
    </source>
</evidence>
<dbReference type="Proteomes" id="UP000423396">
    <property type="component" value="Chromosome"/>
</dbReference>
<dbReference type="InterPro" id="IPR036467">
    <property type="entry name" value="LS/RS_sf"/>
</dbReference>
<comment type="similarity">
    <text evidence="3 9">Belongs to the DMRL synthase family.</text>
</comment>
<dbReference type="AlphaFoldDB" id="A0A650CM47"/>
<dbReference type="KEGG" id="sazo:D1868_02465"/>
<evidence type="ECO:0000256" key="4">
    <source>
        <dbReference type="ARBA" id="ARBA00012827"/>
    </source>
</evidence>
<organism evidence="10 11">
    <name type="scientific">Stygiolobus azoricus</name>
    <dbReference type="NCBI Taxonomy" id="41675"/>
    <lineage>
        <taxon>Archaea</taxon>
        <taxon>Thermoproteota</taxon>
        <taxon>Thermoprotei</taxon>
        <taxon>Sulfolobales</taxon>
        <taxon>Sulfolobaceae</taxon>
        <taxon>Stygiolobus</taxon>
    </lineage>
</organism>
<keyword evidence="11" id="KW-1185">Reference proteome</keyword>
<name>A0A650CM47_9CREN</name>
<evidence type="ECO:0000256" key="9">
    <source>
        <dbReference type="PIRNR" id="PIRNR015750"/>
    </source>
</evidence>
<dbReference type="InterPro" id="IPR006399">
    <property type="entry name" value="Ribfl_synth_arc"/>
</dbReference>
<dbReference type="RefSeq" id="WP_156005190.1">
    <property type="nucleotide sequence ID" value="NZ_CP045483.1"/>
</dbReference>
<dbReference type="EMBL" id="CP045483">
    <property type="protein sequence ID" value="QGR18961.1"/>
    <property type="molecule type" value="Genomic_DNA"/>
</dbReference>
<evidence type="ECO:0000256" key="3">
    <source>
        <dbReference type="ARBA" id="ARBA00007424"/>
    </source>
</evidence>
<dbReference type="PIRSF" id="PIRSF015750">
    <property type="entry name" value="Ribfl_synth_arc"/>
    <property type="match status" value="1"/>
</dbReference>
<reference evidence="10 11" key="1">
    <citation type="submission" date="2019-10" db="EMBL/GenBank/DDBJ databases">
        <title>Genome Sequences from Six Type Strain Members of the Archaeal Family Sulfolobaceae: Acidianus ambivalens, Acidianus infernus, Metallosphaera prunae, Stygiolobus azoricus, Sulfolobus metallicus, and Sulfurisphaera ohwakuensis.</title>
        <authorList>
            <person name="Counts J.A."/>
            <person name="Kelly R.M."/>
        </authorList>
    </citation>
    <scope>NUCLEOTIDE SEQUENCE [LARGE SCALE GENOMIC DNA]</scope>
    <source>
        <strain evidence="10 11">FC6</strain>
    </source>
</reference>
<evidence type="ECO:0000256" key="6">
    <source>
        <dbReference type="ARBA" id="ARBA00022619"/>
    </source>
</evidence>
<sequence>MTSRKYGVVDTTFSRVDMGKIAISVIRKEDPDAEIVRYTVPGIKDLPVGAKKLLDQGCDGVITLGWVGKTMLDKYSYLATSIGLIMVQILTSKHVIDVTVHEDESEDEEKLVEIAKDRASKHALNLVKLVKEGGSALTKYAGKGLRQGYTHAGELED</sequence>
<dbReference type="CDD" id="cd09210">
    <property type="entry name" value="Riboflavin_synthase_archaeal"/>
    <property type="match status" value="1"/>
</dbReference>
<protein>
    <recommendedName>
        <fullName evidence="5 8">Riboflavin synthase</fullName>
        <ecNumber evidence="4 8">2.5.1.9</ecNumber>
    </recommendedName>
</protein>
<dbReference type="OrthoDB" id="23911at2157"/>
<dbReference type="EC" id="2.5.1.9" evidence="4 8"/>
<dbReference type="InterPro" id="IPR002180">
    <property type="entry name" value="LS/RS"/>
</dbReference>
<dbReference type="GeneID" id="42797900"/>
<dbReference type="Pfam" id="PF00885">
    <property type="entry name" value="DMRL_synthase"/>
    <property type="match status" value="1"/>
</dbReference>
<evidence type="ECO:0000313" key="10">
    <source>
        <dbReference type="EMBL" id="QGR18961.1"/>
    </source>
</evidence>
<dbReference type="UniPathway" id="UPA00275">
    <property type="reaction ID" value="UER00405"/>
</dbReference>
<keyword evidence="7 9" id="KW-0808">Transferase</keyword>